<evidence type="ECO:0000313" key="2">
    <source>
        <dbReference type="Proteomes" id="UP000248326"/>
    </source>
</evidence>
<proteinExistence type="predicted"/>
<dbReference type="AlphaFoldDB" id="A0A318SCJ8"/>
<dbReference type="OrthoDB" id="415622at2"/>
<accession>A0A318SCJ8</accession>
<sequence>MTFHANDDLTTLLLRTSKRVFLPAASPAHARPGNAVKALRALERRLFELGYVLTEDLHVALRTLDDVTLRHVGEHLTRTLERNVGAHATHVTLFRRFPLTTPNDTFAFYLRRVLTWSARDPGEPCALDHDDLPRGASTHVGPHSAPERACAYGTFDPAEFGGCPICHRRLATPALPAEEASREPTRLRALHLGGNVHVEATALLTRLLSRTTPLSPQDRESLAVLLISLEGEALTVVPDVVPMRETMAFAFTTLLRSERTRDAALAVLPRHLKTATDVLRVIDAYGGGNGTLTEAANVSSMPRALRRVLLGALDSLRFEALVEDLGRHPGDWKRAGEMLHPFEHAARFQSVALAFAVLRGTALRDDALAHRVESAANAVRGTRLSGNVVRYRAWSGDVETAFARHDVHDALRLLRQRPGEFGRRFDKLLREVVAREPALLADVEATARAVAPRLTAPMLLSLSAHLARRHEPHARRVFFPKGDAAHARAIDDTRPLLPHEVTAPFTAVFDAELVRRASALPSFERAVLDEGLARVPVPVAARKASRALVAWPRGAHLDVPPERFLRLFVHWVQPQDIRVDLDLSVAFYDDAWTFVGLCDFTNLRFGAGAVHSGDFTSAPAPEGASEFLDLDVDALRGAGVRYAVPVIFSYNDVAFDVMPEAFAGVMLRAERVGKVFNARSVEQRFDLSGSGKVAAPLCVDFARRTLRWLDVKVKPRGGMHRVGTYKHALGKVVRDVDAHFESGGRATLWDLALVHAAGRAREVLVLGKGGGTERYRRRPEEDAAAFHARVNSRSDADEANVNLSIGEEAVLGAFVRRALELPPGSVAFAVDEGDVVDVHVSRIDSGALLSELHVRETAPA</sequence>
<organism evidence="1 2">
    <name type="scientific">Deinococcus yavapaiensis KR-236</name>
    <dbReference type="NCBI Taxonomy" id="694435"/>
    <lineage>
        <taxon>Bacteria</taxon>
        <taxon>Thermotogati</taxon>
        <taxon>Deinococcota</taxon>
        <taxon>Deinococci</taxon>
        <taxon>Deinococcales</taxon>
        <taxon>Deinococcaceae</taxon>
        <taxon>Deinococcus</taxon>
    </lineage>
</organism>
<evidence type="ECO:0000313" key="1">
    <source>
        <dbReference type="EMBL" id="PYE49420.1"/>
    </source>
</evidence>
<name>A0A318SCJ8_9DEIO</name>
<dbReference type="PANTHER" id="PTHR32097">
    <property type="entry name" value="CAMP-BINDING PROTEIN 1-RELATED"/>
    <property type="match status" value="1"/>
</dbReference>
<dbReference type="RefSeq" id="WP_110888670.1">
    <property type="nucleotide sequence ID" value="NZ_QJSX01000023.1"/>
</dbReference>
<dbReference type="InterPro" id="IPR003325">
    <property type="entry name" value="TerD"/>
</dbReference>
<dbReference type="InterPro" id="IPR051324">
    <property type="entry name" value="Stress/Tellurium_Resist"/>
</dbReference>
<dbReference type="Proteomes" id="UP000248326">
    <property type="component" value="Unassembled WGS sequence"/>
</dbReference>
<dbReference type="EMBL" id="QJSX01000023">
    <property type="protein sequence ID" value="PYE49420.1"/>
    <property type="molecule type" value="Genomic_DNA"/>
</dbReference>
<dbReference type="NCBIfam" id="NF041916">
    <property type="entry name" value="RING_SCO0854"/>
    <property type="match status" value="1"/>
</dbReference>
<reference evidence="1 2" key="1">
    <citation type="submission" date="2018-06" db="EMBL/GenBank/DDBJ databases">
        <title>Genomic Encyclopedia of Type Strains, Phase IV (KMG-IV): sequencing the most valuable type-strain genomes for metagenomic binning, comparative biology and taxonomic classification.</title>
        <authorList>
            <person name="Goeker M."/>
        </authorList>
    </citation>
    <scope>NUCLEOTIDE SEQUENCE [LARGE SCALE GENOMIC DNA]</scope>
    <source>
        <strain evidence="1 2">DSM 18048</strain>
    </source>
</reference>
<dbReference type="PANTHER" id="PTHR32097:SF18">
    <property type="entry name" value="RING-TYPE DOMAIN-CONTAINING PROTEIN"/>
    <property type="match status" value="1"/>
</dbReference>
<keyword evidence="2" id="KW-1185">Reference proteome</keyword>
<comment type="caution">
    <text evidence="1">The sequence shown here is derived from an EMBL/GenBank/DDBJ whole genome shotgun (WGS) entry which is preliminary data.</text>
</comment>
<protein>
    <submittedName>
        <fullName evidence="1">Uncharacterized protein</fullName>
    </submittedName>
</protein>
<gene>
    <name evidence="1" type="ORF">DES52_12314</name>
</gene>
<dbReference type="CDD" id="cd06974">
    <property type="entry name" value="TerD_like"/>
    <property type="match status" value="1"/>
</dbReference>